<gene>
    <name evidence="3" type="ORF">E4U43_004611</name>
</gene>
<sequence>MAFPPQHRDPFLELPSILSPRPGRCRRHHDIVLAGSPAVSIPKLESRGAAPPPLPPPRHLPGLEIPVRREGLKKPYSHPASSSSSRLHGSMYPSCNGDRSSRAKRRGTVSNIHGDEGYASYTAAERRSHNRRPTEFFQACQLPFQSAADLHGDSMKKKLDTVCILDRSPRCMTSSAVMDHAHQRNTRVSTLNIPVQLPLNRRSSGDSPPGLSVDTPIFSAVSPGSVPFRHFPPQRIIREASDIDYPPRTRTRRNKNDDVSSSGYGTYEFTGTEDMEMDDAMSPKRLHSEEVCSVAGHKRRAASPPAGGHPCGAFAEARRRDLNSRRSPTPRLHIMPQTSSTSSMSSAAISRSNSFISTMSAAPSSATTATSYGRRSSGANSPGGISPTCSNSPYTTPASVNHSPRNSISGRSNPHGRNISATSPRKMLELQKPSGSKVQPVYMCECCPKKPKKFDTAEELR</sequence>
<feature type="domain" description="C2H2-type zinc finger ascomycetes" evidence="2">
    <location>
        <begin position="433"/>
        <end position="461"/>
    </location>
</feature>
<evidence type="ECO:0000259" key="2">
    <source>
        <dbReference type="Pfam" id="PF24537"/>
    </source>
</evidence>
<proteinExistence type="predicted"/>
<dbReference type="Proteomes" id="UP000748025">
    <property type="component" value="Unassembled WGS sequence"/>
</dbReference>
<evidence type="ECO:0000313" key="4">
    <source>
        <dbReference type="Proteomes" id="UP000748025"/>
    </source>
</evidence>
<dbReference type="AlphaFoldDB" id="A0A9P7SWS3"/>
<reference evidence="3" key="1">
    <citation type="journal article" date="2020" name="bioRxiv">
        <title>Whole genome comparisons of ergot fungi reveals the divergence and evolution of species within the genus Claviceps are the result of varying mechanisms driving genome evolution and host range expansion.</title>
        <authorList>
            <person name="Wyka S.A."/>
            <person name="Mondo S.J."/>
            <person name="Liu M."/>
            <person name="Dettman J."/>
            <person name="Nalam V."/>
            <person name="Broders K.D."/>
        </authorList>
    </citation>
    <scope>NUCLEOTIDE SEQUENCE</scope>
    <source>
        <strain evidence="3">CCC 602</strain>
    </source>
</reference>
<feature type="region of interest" description="Disordered" evidence="1">
    <location>
        <begin position="240"/>
        <end position="270"/>
    </location>
</feature>
<evidence type="ECO:0000313" key="3">
    <source>
        <dbReference type="EMBL" id="KAG5988897.1"/>
    </source>
</evidence>
<comment type="caution">
    <text evidence="3">The sequence shown here is derived from an EMBL/GenBank/DDBJ whole genome shotgun (WGS) entry which is preliminary data.</text>
</comment>
<evidence type="ECO:0000256" key="1">
    <source>
        <dbReference type="SAM" id="MobiDB-lite"/>
    </source>
</evidence>
<feature type="region of interest" description="Disordered" evidence="1">
    <location>
        <begin position="319"/>
        <end position="347"/>
    </location>
</feature>
<protein>
    <recommendedName>
        <fullName evidence="2">C2H2-type zinc finger ascomycetes domain-containing protein</fullName>
    </recommendedName>
</protein>
<accession>A0A9P7SWS3</accession>
<organism evidence="3 4">
    <name type="scientific">Claviceps pusilla</name>
    <dbReference type="NCBI Taxonomy" id="123648"/>
    <lineage>
        <taxon>Eukaryota</taxon>
        <taxon>Fungi</taxon>
        <taxon>Dikarya</taxon>
        <taxon>Ascomycota</taxon>
        <taxon>Pezizomycotina</taxon>
        <taxon>Sordariomycetes</taxon>
        <taxon>Hypocreomycetidae</taxon>
        <taxon>Hypocreales</taxon>
        <taxon>Clavicipitaceae</taxon>
        <taxon>Claviceps</taxon>
    </lineage>
</organism>
<dbReference type="EMBL" id="SRPW01003005">
    <property type="protein sequence ID" value="KAG5988897.1"/>
    <property type="molecule type" value="Genomic_DNA"/>
</dbReference>
<keyword evidence="4" id="KW-1185">Reference proteome</keyword>
<dbReference type="InterPro" id="IPR057026">
    <property type="entry name" value="Znf-C2H2_ascomycetes"/>
</dbReference>
<feature type="region of interest" description="Disordered" evidence="1">
    <location>
        <begin position="1"/>
        <end position="20"/>
    </location>
</feature>
<feature type="compositionally biased region" description="Polar residues" evidence="1">
    <location>
        <begin position="387"/>
        <end position="412"/>
    </location>
</feature>
<dbReference type="Pfam" id="PF24537">
    <property type="entry name" value="zf-C2H2_fungi"/>
    <property type="match status" value="1"/>
</dbReference>
<feature type="region of interest" description="Disordered" evidence="1">
    <location>
        <begin position="367"/>
        <end position="437"/>
    </location>
</feature>
<feature type="compositionally biased region" description="Basic and acidic residues" evidence="1">
    <location>
        <begin position="1"/>
        <end position="11"/>
    </location>
</feature>
<feature type="region of interest" description="Disordered" evidence="1">
    <location>
        <begin position="43"/>
        <end position="114"/>
    </location>
</feature>
<feature type="compositionally biased region" description="Low complexity" evidence="1">
    <location>
        <begin position="338"/>
        <end position="347"/>
    </location>
</feature>
<feature type="compositionally biased region" description="Pro residues" evidence="1">
    <location>
        <begin position="50"/>
        <end position="59"/>
    </location>
</feature>
<dbReference type="OrthoDB" id="3524154at2759"/>
<name>A0A9P7SWS3_9HYPO</name>